<reference evidence="4" key="2">
    <citation type="submission" date="2011-01" db="EMBL/GenBank/DDBJ databases">
        <title>The complete genome of Nitratifractor salsuginis DSM 16511.</title>
        <authorList>
            <consortium name="US DOE Joint Genome Institute (JGI-PGF)"/>
            <person name="Lucas S."/>
            <person name="Copeland A."/>
            <person name="Lapidus A."/>
            <person name="Bruce D."/>
            <person name="Goodwin L."/>
            <person name="Pitluck S."/>
            <person name="Kyrpides N."/>
            <person name="Mavromatis K."/>
            <person name="Ivanova N."/>
            <person name="Mikhailova N."/>
            <person name="Zeytun A."/>
            <person name="Detter J.C."/>
            <person name="Tapia R."/>
            <person name="Han C."/>
            <person name="Land M."/>
            <person name="Hauser L."/>
            <person name="Markowitz V."/>
            <person name="Cheng J.-F."/>
            <person name="Hugenholtz P."/>
            <person name="Woyke T."/>
            <person name="Wu D."/>
            <person name="Tindall B."/>
            <person name="Schuetze A."/>
            <person name="Brambilla E."/>
            <person name="Klenk H.-P."/>
            <person name="Eisen J.A."/>
        </authorList>
    </citation>
    <scope>NUCLEOTIDE SEQUENCE [LARGE SCALE GENOMIC DNA]</scope>
    <source>
        <strain evidence="4">DSM 16511 / JCM 12458 / E9I37-1</strain>
    </source>
</reference>
<evidence type="ECO:0000313" key="3">
    <source>
        <dbReference type="EMBL" id="ADV46119.1"/>
    </source>
</evidence>
<reference evidence="3 4" key="1">
    <citation type="journal article" date="2011" name="Stand. Genomic Sci.">
        <title>Complete genome sequence of Nitratifractor salsuginis type strain (E9I37-1).</title>
        <authorList>
            <person name="Anderson I."/>
            <person name="Sikorski J."/>
            <person name="Zeytun A."/>
            <person name="Nolan M."/>
            <person name="Lapidus A."/>
            <person name="Lucas S."/>
            <person name="Hammon N."/>
            <person name="Deshpande S."/>
            <person name="Cheng J.F."/>
            <person name="Tapia R."/>
            <person name="Han C."/>
            <person name="Goodwin L."/>
            <person name="Pitluck S."/>
            <person name="Liolios K."/>
            <person name="Pagani I."/>
            <person name="Ivanova N."/>
            <person name="Huntemann M."/>
            <person name="Mavromatis K."/>
            <person name="Ovchinikova G."/>
            <person name="Pati A."/>
            <person name="Chen A."/>
            <person name="Palaniappan K."/>
            <person name="Land M."/>
            <person name="Hauser L."/>
            <person name="Brambilla E.M."/>
            <person name="Ngatchou-Djao O.D."/>
            <person name="Rohde M."/>
            <person name="Tindall B.J."/>
            <person name="Goker M."/>
            <person name="Detter J.C."/>
            <person name="Woyke T."/>
            <person name="Bristow J."/>
            <person name="Eisen J.A."/>
            <person name="Markowitz V."/>
            <person name="Hugenholtz P."/>
            <person name="Klenk H.P."/>
            <person name="Kyrpides N.C."/>
        </authorList>
    </citation>
    <scope>NUCLEOTIDE SEQUENCE [LARGE SCALE GENOMIC DNA]</scope>
    <source>
        <strain evidence="4">DSM 16511 / JCM 12458 / E9I37-1</strain>
    </source>
</reference>
<gene>
    <name evidence="3" type="ordered locus">Nitsa_0859</name>
</gene>
<evidence type="ECO:0000256" key="1">
    <source>
        <dbReference type="SAM" id="Coils"/>
    </source>
</evidence>
<dbReference type="EMBL" id="CP002452">
    <property type="protein sequence ID" value="ADV46119.1"/>
    <property type="molecule type" value="Genomic_DNA"/>
</dbReference>
<dbReference type="Pfam" id="PF01551">
    <property type="entry name" value="Peptidase_M23"/>
    <property type="match status" value="1"/>
</dbReference>
<feature type="domain" description="M23ase beta-sheet core" evidence="2">
    <location>
        <begin position="345"/>
        <end position="417"/>
    </location>
</feature>
<feature type="coiled-coil region" evidence="1">
    <location>
        <begin position="24"/>
        <end position="100"/>
    </location>
</feature>
<dbReference type="InterPro" id="IPR016047">
    <property type="entry name" value="M23ase_b-sheet_dom"/>
</dbReference>
<name>E6X2Q3_NITSE</name>
<feature type="coiled-coil region" evidence="1">
    <location>
        <begin position="192"/>
        <end position="276"/>
    </location>
</feature>
<proteinExistence type="predicted"/>
<protein>
    <submittedName>
        <fullName evidence="3">Peptidase M23</fullName>
    </submittedName>
</protein>
<dbReference type="KEGG" id="nsa:Nitsa_0859"/>
<dbReference type="InterPro" id="IPR011055">
    <property type="entry name" value="Dup_hybrid_motif"/>
</dbReference>
<dbReference type="Gene3D" id="2.70.70.10">
    <property type="entry name" value="Glucose Permease (Domain IIA)"/>
    <property type="match status" value="1"/>
</dbReference>
<keyword evidence="1" id="KW-0175">Coiled coil</keyword>
<dbReference type="STRING" id="749222.Nitsa_0859"/>
<dbReference type="HOGENOM" id="CLU_688449_0_0_7"/>
<organism evidence="3 4">
    <name type="scientific">Nitratifractor salsuginis (strain DSM 16511 / JCM 12458 / E9I37-1)</name>
    <dbReference type="NCBI Taxonomy" id="749222"/>
    <lineage>
        <taxon>Bacteria</taxon>
        <taxon>Pseudomonadati</taxon>
        <taxon>Campylobacterota</taxon>
        <taxon>Epsilonproteobacteria</taxon>
        <taxon>Campylobacterales</taxon>
        <taxon>Sulfurovaceae</taxon>
        <taxon>Nitratifractor</taxon>
    </lineage>
</organism>
<evidence type="ECO:0000313" key="4">
    <source>
        <dbReference type="Proteomes" id="UP000008633"/>
    </source>
</evidence>
<dbReference type="CDD" id="cd12797">
    <property type="entry name" value="M23_peptidase"/>
    <property type="match status" value="1"/>
</dbReference>
<accession>E6X2Q3</accession>
<dbReference type="eggNOG" id="COG4942">
    <property type="taxonomic scope" value="Bacteria"/>
</dbReference>
<dbReference type="Proteomes" id="UP000008633">
    <property type="component" value="Chromosome"/>
</dbReference>
<dbReference type="SUPFAM" id="SSF51261">
    <property type="entry name" value="Duplicated hybrid motif"/>
    <property type="match status" value="1"/>
</dbReference>
<dbReference type="AlphaFoldDB" id="E6X2Q3"/>
<keyword evidence="4" id="KW-1185">Reference proteome</keyword>
<evidence type="ECO:0000259" key="2">
    <source>
        <dbReference type="Pfam" id="PF01551"/>
    </source>
</evidence>
<sequence>MRLLWIVLLLGVMGAEASQIVQKIQTSKKTLQSTEAEKQAASRQLSKLAASIKATEKELAALQKKLDILAKQKSAGEEKYADALQRIKGLDEQIAQLDQDIRRRHDRFIKLLSDQFATIVAMRQMQRQSERGIILEAYYQRYKKAMDKKLRQLKESIDRSRRSKQVLLLSRAKLKRSIAKLDALRSLYRMKKKRSEKLLKQLAAEEKLYRQKLQKLISRQNALRQTLAKLNILRKEEIEEAKRREAERKAELARRAQRLEALRQAKAKERAQAQAEGRAVDYSSVTLPAEEENVKVKQYGSSYLKERVARYRGPRTISPIRGARLVKSFGNYVDPIYKIKIFNDSVTLKAPKSDATVRSVLNGKVVYVGENSILGKVVILQHSHGLHTVYAGLSKISPIIRTGARIRRGTAVGKVRRKLIFQATQNAKLINPTRLIRL</sequence>